<name>A0A068WMY8_ECHGR</name>
<feature type="compositionally biased region" description="Basic residues" evidence="1">
    <location>
        <begin position="1"/>
        <end position="14"/>
    </location>
</feature>
<accession>A0A068WMY8</accession>
<reference evidence="2" key="2">
    <citation type="submission" date="2014-06" db="EMBL/GenBank/DDBJ databases">
        <authorList>
            <person name="Aslett M."/>
        </authorList>
    </citation>
    <scope>NUCLEOTIDE SEQUENCE</scope>
</reference>
<organism evidence="2">
    <name type="scientific">Echinococcus granulosus</name>
    <name type="common">Hydatid tapeworm</name>
    <dbReference type="NCBI Taxonomy" id="6210"/>
    <lineage>
        <taxon>Eukaryota</taxon>
        <taxon>Metazoa</taxon>
        <taxon>Spiralia</taxon>
        <taxon>Lophotrochozoa</taxon>
        <taxon>Platyhelminthes</taxon>
        <taxon>Cestoda</taxon>
        <taxon>Eucestoda</taxon>
        <taxon>Cyclophyllidea</taxon>
        <taxon>Taeniidae</taxon>
        <taxon>Echinococcus</taxon>
        <taxon>Echinococcus granulosus group</taxon>
    </lineage>
</organism>
<gene>
    <name evidence="2" type="ORF">EgrG_000555300</name>
</gene>
<evidence type="ECO:0000313" key="4">
    <source>
        <dbReference type="WBParaSite" id="EgrG_000555300"/>
    </source>
</evidence>
<dbReference type="Proteomes" id="UP000492820">
    <property type="component" value="Unassembled WGS sequence"/>
</dbReference>
<proteinExistence type="predicted"/>
<dbReference type="EMBL" id="LK028582">
    <property type="protein sequence ID" value="CDS21142.1"/>
    <property type="molecule type" value="Genomic_DNA"/>
</dbReference>
<reference evidence="2 3" key="1">
    <citation type="journal article" date="2013" name="Nature">
        <title>The genomes of four tapeworm species reveal adaptations to parasitism.</title>
        <authorList>
            <person name="Tsai I.J."/>
            <person name="Zarowiecki M."/>
            <person name="Holroyd N."/>
            <person name="Garciarrubio A."/>
            <person name="Sanchez-Flores A."/>
            <person name="Brooks K.L."/>
            <person name="Tracey A."/>
            <person name="Bobes R.J."/>
            <person name="Fragoso G."/>
            <person name="Sciutto E."/>
            <person name="Aslett M."/>
            <person name="Beasley H."/>
            <person name="Bennett H.M."/>
            <person name="Cai J."/>
            <person name="Camicia F."/>
            <person name="Clark R."/>
            <person name="Cucher M."/>
            <person name="De Silva N."/>
            <person name="Day T.A."/>
            <person name="Deplazes P."/>
            <person name="Estrada K."/>
            <person name="Fernandez C."/>
            <person name="Holland P.W."/>
            <person name="Hou J."/>
            <person name="Hu S."/>
            <person name="Huckvale T."/>
            <person name="Hung S.S."/>
            <person name="Kamenetzky L."/>
            <person name="Keane J.A."/>
            <person name="Kiss F."/>
            <person name="Koziol U."/>
            <person name="Lambert O."/>
            <person name="Liu K."/>
            <person name="Luo X."/>
            <person name="Luo Y."/>
            <person name="Macchiaroli N."/>
            <person name="Nichol S."/>
            <person name="Paps J."/>
            <person name="Parkinson J."/>
            <person name="Pouchkina-Stantcheva N."/>
            <person name="Riddiford N."/>
            <person name="Rosenzvit M."/>
            <person name="Salinas G."/>
            <person name="Wasmuth J.D."/>
            <person name="Zamanian M."/>
            <person name="Zheng Y."/>
            <person name="Cai X."/>
            <person name="Soberon X."/>
            <person name="Olson P.D."/>
            <person name="Laclette J.P."/>
            <person name="Brehm K."/>
            <person name="Berriman M."/>
            <person name="Garciarrubio A."/>
            <person name="Bobes R.J."/>
            <person name="Fragoso G."/>
            <person name="Sanchez-Flores A."/>
            <person name="Estrada K."/>
            <person name="Cevallos M.A."/>
            <person name="Morett E."/>
            <person name="Gonzalez V."/>
            <person name="Portillo T."/>
            <person name="Ochoa-Leyva A."/>
            <person name="Jose M.V."/>
            <person name="Sciutto E."/>
            <person name="Landa A."/>
            <person name="Jimenez L."/>
            <person name="Valdes V."/>
            <person name="Carrero J.C."/>
            <person name="Larralde C."/>
            <person name="Morales-Montor J."/>
            <person name="Limon-Lason J."/>
            <person name="Soberon X."/>
            <person name="Laclette J.P."/>
        </authorList>
    </citation>
    <scope>NUCLEOTIDE SEQUENCE [LARGE SCALE GENOMIC DNA]</scope>
</reference>
<evidence type="ECO:0000256" key="1">
    <source>
        <dbReference type="SAM" id="MobiDB-lite"/>
    </source>
</evidence>
<dbReference type="WBParaSite" id="EgrG_000555300">
    <property type="protein sequence ID" value="EgrG_000555300"/>
    <property type="gene ID" value="EgrG_000555300"/>
</dbReference>
<feature type="region of interest" description="Disordered" evidence="1">
    <location>
        <begin position="1"/>
        <end position="38"/>
    </location>
</feature>
<evidence type="ECO:0000313" key="3">
    <source>
        <dbReference type="Proteomes" id="UP000492820"/>
    </source>
</evidence>
<sequence length="76" mass="9021">MREKKRKRKKKWKEKKKEEQEAEGEEVEEKEHETRVTCPHISAIPSRIISDQVVYPSPAVSIHQQSVRIRPTTSRK</sequence>
<protein>
    <submittedName>
        <fullName evidence="2 4">Uncharacterized protein</fullName>
    </submittedName>
</protein>
<reference evidence="4" key="3">
    <citation type="submission" date="2020-10" db="UniProtKB">
        <authorList>
            <consortium name="WormBaseParasite"/>
        </authorList>
    </citation>
    <scope>IDENTIFICATION</scope>
</reference>
<evidence type="ECO:0000313" key="2">
    <source>
        <dbReference type="EMBL" id="CDS21142.1"/>
    </source>
</evidence>
<dbReference type="AlphaFoldDB" id="A0A068WMY8"/>